<evidence type="ECO:0000313" key="4">
    <source>
        <dbReference type="EnsemblMetazoa" id="G8865.4:cds"/>
    </source>
</evidence>
<dbReference type="InterPro" id="IPR035234">
    <property type="entry name" value="IgGFc-bd_N"/>
</dbReference>
<dbReference type="Pfam" id="PF17517">
    <property type="entry name" value="IgGFc_binding"/>
    <property type="match status" value="1"/>
</dbReference>
<keyword evidence="2" id="KW-0732">Signal</keyword>
<dbReference type="AlphaFoldDB" id="A0A8W8NZF8"/>
<evidence type="ECO:0000256" key="1">
    <source>
        <dbReference type="SAM" id="MobiDB-lite"/>
    </source>
</evidence>
<dbReference type="Proteomes" id="UP000005408">
    <property type="component" value="Unassembled WGS sequence"/>
</dbReference>
<feature type="domain" description="IgGFc-binding protein N-terminal" evidence="3">
    <location>
        <begin position="218"/>
        <end position="511"/>
    </location>
</feature>
<feature type="signal peptide" evidence="2">
    <location>
        <begin position="1"/>
        <end position="24"/>
    </location>
</feature>
<evidence type="ECO:0000256" key="2">
    <source>
        <dbReference type="SAM" id="SignalP"/>
    </source>
</evidence>
<feature type="region of interest" description="Disordered" evidence="1">
    <location>
        <begin position="77"/>
        <end position="114"/>
    </location>
</feature>
<dbReference type="PANTHER" id="PTHR46534">
    <property type="entry name" value="IGGFC_BINDING DOMAIN-CONTAINING PROTEIN"/>
    <property type="match status" value="1"/>
</dbReference>
<protein>
    <recommendedName>
        <fullName evidence="3">IgGFc-binding protein N-terminal domain-containing protein</fullName>
    </recommendedName>
</protein>
<name>A0A8W8NZF8_MAGGI</name>
<reference evidence="4" key="1">
    <citation type="submission" date="2022-08" db="UniProtKB">
        <authorList>
            <consortium name="EnsemblMetazoa"/>
        </authorList>
    </citation>
    <scope>IDENTIFICATION</scope>
    <source>
        <strain evidence="4">05x7-T-G4-1.051#20</strain>
    </source>
</reference>
<evidence type="ECO:0000313" key="5">
    <source>
        <dbReference type="Proteomes" id="UP000005408"/>
    </source>
</evidence>
<sequence>MDKLACSMMFWTTFFMILYSDISSQPLYENNREDQVTTKQTEFYYQKLYEREIRLENQVNNFKKELDICRDSTLPIETQTTPHSMPGRNITTDSPSSIETQTTPYSRPGRNMSTGSRGTRFIVLFMTQYGITTQNVYITSENDVRLNIKTSPHLDALLKSQIVRNATISSSQHIILPHELELISFQKEVKSVLIETSDDVFVISHGDLYGSAGITTNIPLHKLSTKYVVISTEPVFRFKSQFALSTIEDNTTVTVTFKMKQNLSLTIERNTYYNGDVLHLRLDGFETYQIDHITDLTGTFIESSRPIAAFSGNDCNELENIGACDHLIEQLPPTDRVDDTYIVPPNSDDRDTLIRITAIESARITYVIDNVTYTQSVNKFDSLDTKISNKQTCFIKSEAPILVTAFGLRSKILNLGDPSMTIVPGLNQYLDYYKIFVPPGYAYNYVSIMIRSSSKDSFRINNAIINTGNVVFEENISTGNVTYNVRSIRVAQGELTASTVNGERFGLMVAGVTASEAYGFSGNSILL</sequence>
<organism evidence="4 5">
    <name type="scientific">Magallana gigas</name>
    <name type="common">Pacific oyster</name>
    <name type="synonym">Crassostrea gigas</name>
    <dbReference type="NCBI Taxonomy" id="29159"/>
    <lineage>
        <taxon>Eukaryota</taxon>
        <taxon>Metazoa</taxon>
        <taxon>Spiralia</taxon>
        <taxon>Lophotrochozoa</taxon>
        <taxon>Mollusca</taxon>
        <taxon>Bivalvia</taxon>
        <taxon>Autobranchia</taxon>
        <taxon>Pteriomorphia</taxon>
        <taxon>Ostreida</taxon>
        <taxon>Ostreoidea</taxon>
        <taxon>Ostreidae</taxon>
        <taxon>Magallana</taxon>
    </lineage>
</organism>
<dbReference type="EnsemblMetazoa" id="G8865.4">
    <property type="protein sequence ID" value="G8865.4:cds"/>
    <property type="gene ID" value="G8865"/>
</dbReference>
<evidence type="ECO:0000259" key="3">
    <source>
        <dbReference type="Pfam" id="PF17517"/>
    </source>
</evidence>
<dbReference type="PANTHER" id="PTHR46534:SF1">
    <property type="entry name" value="IGGFC-BINDING PROTEIN N-TERMINAL DOMAIN-CONTAINING PROTEIN"/>
    <property type="match status" value="1"/>
</dbReference>
<feature type="chain" id="PRO_5036454250" description="IgGFc-binding protein N-terminal domain-containing protein" evidence="2">
    <location>
        <begin position="25"/>
        <end position="527"/>
    </location>
</feature>
<dbReference type="OrthoDB" id="6130110at2759"/>
<proteinExistence type="predicted"/>
<keyword evidence="5" id="KW-1185">Reference proteome</keyword>
<accession>A0A8W8NZF8</accession>